<evidence type="ECO:0000313" key="2">
    <source>
        <dbReference type="Proteomes" id="UP000663828"/>
    </source>
</evidence>
<reference evidence="1" key="1">
    <citation type="submission" date="2021-02" db="EMBL/GenBank/DDBJ databases">
        <authorList>
            <person name="Nowell W R."/>
        </authorList>
    </citation>
    <scope>NUCLEOTIDE SEQUENCE</scope>
</reference>
<dbReference type="EMBL" id="CAJNOR010000785">
    <property type="protein sequence ID" value="CAF1006736.1"/>
    <property type="molecule type" value="Genomic_DNA"/>
</dbReference>
<dbReference type="Proteomes" id="UP000663828">
    <property type="component" value="Unassembled WGS sequence"/>
</dbReference>
<proteinExistence type="predicted"/>
<comment type="caution">
    <text evidence="1">The sequence shown here is derived from an EMBL/GenBank/DDBJ whole genome shotgun (WGS) entry which is preliminary data.</text>
</comment>
<organism evidence="1 2">
    <name type="scientific">Adineta ricciae</name>
    <name type="common">Rotifer</name>
    <dbReference type="NCBI Taxonomy" id="249248"/>
    <lineage>
        <taxon>Eukaryota</taxon>
        <taxon>Metazoa</taxon>
        <taxon>Spiralia</taxon>
        <taxon>Gnathifera</taxon>
        <taxon>Rotifera</taxon>
        <taxon>Eurotatoria</taxon>
        <taxon>Bdelloidea</taxon>
        <taxon>Adinetida</taxon>
        <taxon>Adinetidae</taxon>
        <taxon>Adineta</taxon>
    </lineage>
</organism>
<accession>A0A814H8W2</accession>
<dbReference type="AlphaFoldDB" id="A0A814H8W2"/>
<keyword evidence="2" id="KW-1185">Reference proteome</keyword>
<sequence length="279" mass="32440">MSNNATKKKSSSWKLFPQVDKQREQIATIDTTKENINAIEIPFGVRMANNSYTCPMLAIHLHIQKQFNNGRTLIDREILTDKKNEEAIFIGNRRLKEEAEAHAVEEEDIEIIPDSSNSYWKSTRKTAMVPYVEEGTDSMLSNRNVTRSPDEILVSENRVDGIFCRKKKKPNRVRKQTKITDHQIERTIIMVIEYNKHNYIGTLTNTQYLSTFGYVYNELTLQVSTGLVLPGTTDPQYQQFHFVPQNPRQYYQQKTPYQQTYNSVLTPRVVGTLPFLRQQ</sequence>
<gene>
    <name evidence="1" type="ORF">XAT740_LOCUS13503</name>
</gene>
<protein>
    <submittedName>
        <fullName evidence="1">Uncharacterized protein</fullName>
    </submittedName>
</protein>
<evidence type="ECO:0000313" key="1">
    <source>
        <dbReference type="EMBL" id="CAF1006736.1"/>
    </source>
</evidence>
<name>A0A814H8W2_ADIRI</name>